<dbReference type="PROSITE" id="PS50850">
    <property type="entry name" value="MFS"/>
    <property type="match status" value="1"/>
</dbReference>
<evidence type="ECO:0000256" key="4">
    <source>
        <dbReference type="ARBA" id="ARBA00022989"/>
    </source>
</evidence>
<evidence type="ECO:0000256" key="6">
    <source>
        <dbReference type="SAM" id="Phobius"/>
    </source>
</evidence>
<feature type="transmembrane region" description="Helical" evidence="6">
    <location>
        <begin position="12"/>
        <end position="33"/>
    </location>
</feature>
<keyword evidence="5 6" id="KW-0472">Membrane</keyword>
<dbReference type="RefSeq" id="WP_186502849.1">
    <property type="nucleotide sequence ID" value="NZ_JACOGK010000012.1"/>
</dbReference>
<keyword evidence="3 6" id="KW-0812">Transmembrane</keyword>
<name>A0ABR6VJ25_9FIRM</name>
<dbReference type="Pfam" id="PF07690">
    <property type="entry name" value="MFS_1"/>
    <property type="match status" value="1"/>
</dbReference>
<feature type="transmembrane region" description="Helical" evidence="6">
    <location>
        <begin position="80"/>
        <end position="99"/>
    </location>
</feature>
<comment type="caution">
    <text evidence="8">The sequence shown here is derived from an EMBL/GenBank/DDBJ whole genome shotgun (WGS) entry which is preliminary data.</text>
</comment>
<evidence type="ECO:0000256" key="2">
    <source>
        <dbReference type="ARBA" id="ARBA00022448"/>
    </source>
</evidence>
<dbReference type="SUPFAM" id="SSF103473">
    <property type="entry name" value="MFS general substrate transporter"/>
    <property type="match status" value="1"/>
</dbReference>
<feature type="transmembrane region" description="Helical" evidence="6">
    <location>
        <begin position="316"/>
        <end position="334"/>
    </location>
</feature>
<dbReference type="PANTHER" id="PTHR11360">
    <property type="entry name" value="MONOCARBOXYLATE TRANSPORTER"/>
    <property type="match status" value="1"/>
</dbReference>
<feature type="transmembrane region" description="Helical" evidence="6">
    <location>
        <begin position="383"/>
        <end position="402"/>
    </location>
</feature>
<evidence type="ECO:0000256" key="5">
    <source>
        <dbReference type="ARBA" id="ARBA00023136"/>
    </source>
</evidence>
<evidence type="ECO:0000313" key="8">
    <source>
        <dbReference type="EMBL" id="MBC3536694.1"/>
    </source>
</evidence>
<feature type="transmembrane region" description="Helical" evidence="6">
    <location>
        <begin position="105"/>
        <end position="126"/>
    </location>
</feature>
<feature type="transmembrane region" description="Helical" evidence="6">
    <location>
        <begin position="260"/>
        <end position="285"/>
    </location>
</feature>
<sequence length="404" mass="42382">METKTMQGRQEILLIVVAACLLFGYGAGVRGIYGIVIKPLTALSGISYADAGFSFGIAQLMYGLTQPLWGAFALRKGNRLVLLCGVLLMAAGLILTPLAHSVSSLTLYLGIILASGTGALSFGLVMGTISPILGPKRASAVSGILNASSGIGSAILSPVMQGLNSAVGIQEGLFILGGAMACLFPVVWWLCGLQKKAGISVAAETTAGEGRISIAENLKRAWRTWDYKALLIGFSTCGFHMVIIQTHLVPQMESLGIPGATAAMIYTGFGITSILGSILCGVLCLRFPLRTVLGTLYALRVVTVGVFIFLVPQTTIWLALFALLLGMTGDATVTPTSQIISNRFGAASMAFLFGLTFVCHQTGGFISSWLGGILYTQTGSYDMIWLADIILCAIAAAASYSIRK</sequence>
<protein>
    <submittedName>
        <fullName evidence="8">MFS transporter</fullName>
    </submittedName>
</protein>
<keyword evidence="9" id="KW-1185">Reference proteome</keyword>
<dbReference type="InterPro" id="IPR036259">
    <property type="entry name" value="MFS_trans_sf"/>
</dbReference>
<comment type="subcellular location">
    <subcellularLocation>
        <location evidence="1">Cell membrane</location>
        <topology evidence="1">Multi-pass membrane protein</topology>
    </subcellularLocation>
</comment>
<dbReference type="InterPro" id="IPR011701">
    <property type="entry name" value="MFS"/>
</dbReference>
<dbReference type="InterPro" id="IPR020846">
    <property type="entry name" value="MFS_dom"/>
</dbReference>
<reference evidence="8 9" key="1">
    <citation type="submission" date="2020-08" db="EMBL/GenBank/DDBJ databases">
        <authorList>
            <person name="Liu C."/>
            <person name="Sun Q."/>
        </authorList>
    </citation>
    <scope>NUCLEOTIDE SEQUENCE [LARGE SCALE GENOMIC DNA]</scope>
    <source>
        <strain evidence="8 9">NSJ-59</strain>
    </source>
</reference>
<accession>A0ABR6VJ25</accession>
<gene>
    <name evidence="8" type="ORF">H8J70_05455</name>
</gene>
<evidence type="ECO:0000313" key="9">
    <source>
        <dbReference type="Proteomes" id="UP000606870"/>
    </source>
</evidence>
<feature type="transmembrane region" description="Helical" evidence="6">
    <location>
        <begin position="346"/>
        <end position="371"/>
    </location>
</feature>
<feature type="transmembrane region" description="Helical" evidence="6">
    <location>
        <begin position="229"/>
        <end position="248"/>
    </location>
</feature>
<feature type="transmembrane region" description="Helical" evidence="6">
    <location>
        <begin position="292"/>
        <end position="310"/>
    </location>
</feature>
<keyword evidence="4 6" id="KW-1133">Transmembrane helix</keyword>
<feature type="transmembrane region" description="Helical" evidence="6">
    <location>
        <begin position="138"/>
        <end position="160"/>
    </location>
</feature>
<keyword evidence="2" id="KW-0813">Transport</keyword>
<dbReference type="PANTHER" id="PTHR11360:SF284">
    <property type="entry name" value="EG:103B4.3 PROTEIN-RELATED"/>
    <property type="match status" value="1"/>
</dbReference>
<proteinExistence type="predicted"/>
<evidence type="ECO:0000256" key="3">
    <source>
        <dbReference type="ARBA" id="ARBA00022692"/>
    </source>
</evidence>
<evidence type="ECO:0000259" key="7">
    <source>
        <dbReference type="PROSITE" id="PS50850"/>
    </source>
</evidence>
<feature type="transmembrane region" description="Helical" evidence="6">
    <location>
        <begin position="172"/>
        <end position="191"/>
    </location>
</feature>
<organism evidence="8 9">
    <name type="scientific">Megasphaera hominis</name>
    <dbReference type="NCBI Taxonomy" id="159836"/>
    <lineage>
        <taxon>Bacteria</taxon>
        <taxon>Bacillati</taxon>
        <taxon>Bacillota</taxon>
        <taxon>Negativicutes</taxon>
        <taxon>Veillonellales</taxon>
        <taxon>Veillonellaceae</taxon>
        <taxon>Megasphaera</taxon>
    </lineage>
</organism>
<dbReference type="Gene3D" id="1.20.1250.20">
    <property type="entry name" value="MFS general substrate transporter like domains"/>
    <property type="match status" value="2"/>
</dbReference>
<dbReference type="Proteomes" id="UP000606870">
    <property type="component" value="Unassembled WGS sequence"/>
</dbReference>
<dbReference type="CDD" id="cd17355">
    <property type="entry name" value="MFS_YcxA_like"/>
    <property type="match status" value="1"/>
</dbReference>
<dbReference type="InterPro" id="IPR050327">
    <property type="entry name" value="Proton-linked_MCT"/>
</dbReference>
<feature type="transmembrane region" description="Helical" evidence="6">
    <location>
        <begin position="53"/>
        <end position="73"/>
    </location>
</feature>
<dbReference type="EMBL" id="JACOGK010000012">
    <property type="protein sequence ID" value="MBC3536694.1"/>
    <property type="molecule type" value="Genomic_DNA"/>
</dbReference>
<feature type="domain" description="Major facilitator superfamily (MFS) profile" evidence="7">
    <location>
        <begin position="12"/>
        <end position="404"/>
    </location>
</feature>
<evidence type="ECO:0000256" key="1">
    <source>
        <dbReference type="ARBA" id="ARBA00004651"/>
    </source>
</evidence>